<accession>A0ABY4IV10</accession>
<name>A0ABY4IV10_9MICO</name>
<gene>
    <name evidence="6" type="ORF">KV396_15925</name>
</gene>
<dbReference type="InterPro" id="IPR013249">
    <property type="entry name" value="RNA_pol_sigma70_r4_t2"/>
</dbReference>
<keyword evidence="2" id="KW-0805">Transcription regulation</keyword>
<dbReference type="InterPro" id="IPR039425">
    <property type="entry name" value="RNA_pol_sigma-70-like"/>
</dbReference>
<feature type="domain" description="RNA polymerase sigma factor 70 region 4 type 2" evidence="5">
    <location>
        <begin position="110"/>
        <end position="157"/>
    </location>
</feature>
<evidence type="ECO:0000256" key="2">
    <source>
        <dbReference type="ARBA" id="ARBA00023015"/>
    </source>
</evidence>
<reference evidence="6 7" key="1">
    <citation type="submission" date="2021-06" db="EMBL/GenBank/DDBJ databases">
        <title>Genome-based taxonomic framework of Microbacterium strains isolated from marine environment, the description of four new species and reclassification of four preexisting species.</title>
        <authorList>
            <person name="Lee S.D."/>
            <person name="Kim S.-M."/>
            <person name="Byeon Y.-S."/>
            <person name="Yang H.L."/>
            <person name="Kim I.S."/>
        </authorList>
    </citation>
    <scope>NUCLEOTIDE SEQUENCE [LARGE SCALE GENOMIC DNA]</scope>
    <source>
        <strain evidence="6 7">SSW1-36</strain>
    </source>
</reference>
<proteinExistence type="inferred from homology"/>
<dbReference type="SUPFAM" id="SSF88659">
    <property type="entry name" value="Sigma3 and sigma4 domains of RNA polymerase sigma factors"/>
    <property type="match status" value="1"/>
</dbReference>
<keyword evidence="3" id="KW-0731">Sigma factor</keyword>
<dbReference type="PANTHER" id="PTHR43133">
    <property type="entry name" value="RNA POLYMERASE ECF-TYPE SIGMA FACTO"/>
    <property type="match status" value="1"/>
</dbReference>
<evidence type="ECO:0000256" key="1">
    <source>
        <dbReference type="ARBA" id="ARBA00010641"/>
    </source>
</evidence>
<dbReference type="Gene3D" id="1.10.10.10">
    <property type="entry name" value="Winged helix-like DNA-binding domain superfamily/Winged helix DNA-binding domain"/>
    <property type="match status" value="1"/>
</dbReference>
<dbReference type="NCBIfam" id="TIGR02937">
    <property type="entry name" value="sigma70-ECF"/>
    <property type="match status" value="1"/>
</dbReference>
<dbReference type="InterPro" id="IPR036388">
    <property type="entry name" value="WH-like_DNA-bd_sf"/>
</dbReference>
<dbReference type="Pfam" id="PF08281">
    <property type="entry name" value="Sigma70_r4_2"/>
    <property type="match status" value="1"/>
</dbReference>
<evidence type="ECO:0000313" key="6">
    <source>
        <dbReference type="EMBL" id="UPL15867.1"/>
    </source>
</evidence>
<dbReference type="InterPro" id="IPR014284">
    <property type="entry name" value="RNA_pol_sigma-70_dom"/>
</dbReference>
<dbReference type="Proteomes" id="UP000831963">
    <property type="component" value="Chromosome"/>
</dbReference>
<dbReference type="InterPro" id="IPR013324">
    <property type="entry name" value="RNA_pol_sigma_r3/r4-like"/>
</dbReference>
<comment type="similarity">
    <text evidence="1">Belongs to the sigma-70 factor family. ECF subfamily.</text>
</comment>
<dbReference type="RefSeq" id="WP_247956325.1">
    <property type="nucleotide sequence ID" value="NZ_CP078077.1"/>
</dbReference>
<evidence type="ECO:0000259" key="5">
    <source>
        <dbReference type="Pfam" id="PF08281"/>
    </source>
</evidence>
<keyword evidence="4" id="KW-0804">Transcription</keyword>
<keyword evidence="7" id="KW-1185">Reference proteome</keyword>
<dbReference type="EMBL" id="CP078077">
    <property type="protein sequence ID" value="UPL15867.1"/>
    <property type="molecule type" value="Genomic_DNA"/>
</dbReference>
<sequence>MITGSDDPKSLRDEVFSTVFDAHWAAIRHHIEGVVVDDGEVTQIVSEVFVTAWARLNPRKPMGRVWLLRAADRALRARSHGASTRSSTAAAVHEGIRGPRDEADATEQAAVLRALSVLPVRERRIIVLTYWDGLSVGEIAELARISVARVRKTLLRAQEHVREALRSEGVIVDD</sequence>
<evidence type="ECO:0000256" key="4">
    <source>
        <dbReference type="ARBA" id="ARBA00023163"/>
    </source>
</evidence>
<evidence type="ECO:0000313" key="7">
    <source>
        <dbReference type="Proteomes" id="UP000831963"/>
    </source>
</evidence>
<organism evidence="6 7">
    <name type="scientific">Microbacterium galbinum</name>
    <dbReference type="NCBI Taxonomy" id="2851646"/>
    <lineage>
        <taxon>Bacteria</taxon>
        <taxon>Bacillati</taxon>
        <taxon>Actinomycetota</taxon>
        <taxon>Actinomycetes</taxon>
        <taxon>Micrococcales</taxon>
        <taxon>Microbacteriaceae</taxon>
        <taxon>Microbacterium</taxon>
    </lineage>
</organism>
<dbReference type="CDD" id="cd06171">
    <property type="entry name" value="Sigma70_r4"/>
    <property type="match status" value="1"/>
</dbReference>
<dbReference type="PANTHER" id="PTHR43133:SF46">
    <property type="entry name" value="RNA POLYMERASE SIGMA-70 FACTOR ECF SUBFAMILY"/>
    <property type="match status" value="1"/>
</dbReference>
<protein>
    <submittedName>
        <fullName evidence="6">Sigma-70 family RNA polymerase sigma factor</fullName>
    </submittedName>
</protein>
<evidence type="ECO:0000256" key="3">
    <source>
        <dbReference type="ARBA" id="ARBA00023082"/>
    </source>
</evidence>